<sequence>MTSSAITFSLGVAMVVHWALYGCHHPRFHWLVYYAPLLIALPILIWAISFLFAILIHSPPLPGLSSEPMQAQRDDRETDAKEMVQEEEERLDLATVKIGINEGDHPSIKTETQILKRALSLPRPRISAENREFKRSLSFHC</sequence>
<evidence type="ECO:0000256" key="2">
    <source>
        <dbReference type="SAM" id="Phobius"/>
    </source>
</evidence>
<accession>A0AAV5KHM2</accession>
<keyword evidence="2" id="KW-0812">Transmembrane</keyword>
<feature type="region of interest" description="Disordered" evidence="1">
    <location>
        <begin position="61"/>
        <end position="82"/>
    </location>
</feature>
<keyword evidence="2" id="KW-1133">Transmembrane helix</keyword>
<keyword evidence="2" id="KW-0472">Membrane</keyword>
<protein>
    <submittedName>
        <fullName evidence="3">Uncharacterized protein</fullName>
    </submittedName>
</protein>
<gene>
    <name evidence="3" type="ORF">SLEP1_g33741</name>
</gene>
<keyword evidence="4" id="KW-1185">Reference proteome</keyword>
<proteinExistence type="predicted"/>
<name>A0AAV5KHM2_9ROSI</name>
<evidence type="ECO:0000313" key="3">
    <source>
        <dbReference type="EMBL" id="GKV24085.1"/>
    </source>
</evidence>
<comment type="caution">
    <text evidence="3">The sequence shown here is derived from an EMBL/GenBank/DDBJ whole genome shotgun (WGS) entry which is preliminary data.</text>
</comment>
<organism evidence="3 4">
    <name type="scientific">Rubroshorea leprosula</name>
    <dbReference type="NCBI Taxonomy" id="152421"/>
    <lineage>
        <taxon>Eukaryota</taxon>
        <taxon>Viridiplantae</taxon>
        <taxon>Streptophyta</taxon>
        <taxon>Embryophyta</taxon>
        <taxon>Tracheophyta</taxon>
        <taxon>Spermatophyta</taxon>
        <taxon>Magnoliopsida</taxon>
        <taxon>eudicotyledons</taxon>
        <taxon>Gunneridae</taxon>
        <taxon>Pentapetalae</taxon>
        <taxon>rosids</taxon>
        <taxon>malvids</taxon>
        <taxon>Malvales</taxon>
        <taxon>Dipterocarpaceae</taxon>
        <taxon>Rubroshorea</taxon>
    </lineage>
</organism>
<feature type="transmembrane region" description="Helical" evidence="2">
    <location>
        <begin position="6"/>
        <end position="24"/>
    </location>
</feature>
<dbReference type="AlphaFoldDB" id="A0AAV5KHM2"/>
<reference evidence="3 4" key="1">
    <citation type="journal article" date="2021" name="Commun. Biol.">
        <title>The genome of Shorea leprosula (Dipterocarpaceae) highlights the ecological relevance of drought in aseasonal tropical rainforests.</title>
        <authorList>
            <person name="Ng K.K.S."/>
            <person name="Kobayashi M.J."/>
            <person name="Fawcett J.A."/>
            <person name="Hatakeyama M."/>
            <person name="Paape T."/>
            <person name="Ng C.H."/>
            <person name="Ang C.C."/>
            <person name="Tnah L.H."/>
            <person name="Lee C.T."/>
            <person name="Nishiyama T."/>
            <person name="Sese J."/>
            <person name="O'Brien M.J."/>
            <person name="Copetti D."/>
            <person name="Mohd Noor M.I."/>
            <person name="Ong R.C."/>
            <person name="Putra M."/>
            <person name="Sireger I.Z."/>
            <person name="Indrioko S."/>
            <person name="Kosugi Y."/>
            <person name="Izuno A."/>
            <person name="Isagi Y."/>
            <person name="Lee S.L."/>
            <person name="Shimizu K.K."/>
        </authorList>
    </citation>
    <scope>NUCLEOTIDE SEQUENCE [LARGE SCALE GENOMIC DNA]</scope>
    <source>
        <strain evidence="3">214</strain>
    </source>
</reference>
<evidence type="ECO:0000256" key="1">
    <source>
        <dbReference type="SAM" id="MobiDB-lite"/>
    </source>
</evidence>
<dbReference type="EMBL" id="BPVZ01000064">
    <property type="protein sequence ID" value="GKV24085.1"/>
    <property type="molecule type" value="Genomic_DNA"/>
</dbReference>
<dbReference type="Proteomes" id="UP001054252">
    <property type="component" value="Unassembled WGS sequence"/>
</dbReference>
<feature type="compositionally biased region" description="Basic and acidic residues" evidence="1">
    <location>
        <begin position="72"/>
        <end position="82"/>
    </location>
</feature>
<feature type="transmembrane region" description="Helical" evidence="2">
    <location>
        <begin position="31"/>
        <end position="56"/>
    </location>
</feature>
<evidence type="ECO:0000313" key="4">
    <source>
        <dbReference type="Proteomes" id="UP001054252"/>
    </source>
</evidence>